<gene>
    <name evidence="3" type="ORF">FJZ47_06705</name>
</gene>
<dbReference type="InterPro" id="IPR006442">
    <property type="entry name" value="Antitoxin_Phd/YefM"/>
</dbReference>
<name>A0A937VYT3_UNCTE</name>
<dbReference type="Proteomes" id="UP000712673">
    <property type="component" value="Unassembled WGS sequence"/>
</dbReference>
<dbReference type="InterPro" id="IPR036165">
    <property type="entry name" value="YefM-like_sf"/>
</dbReference>
<comment type="function">
    <text evidence="2">Antitoxin component of a type II toxin-antitoxin (TA) system.</text>
</comment>
<dbReference type="NCBIfam" id="TIGR01552">
    <property type="entry name" value="phd_fam"/>
    <property type="match status" value="1"/>
</dbReference>
<evidence type="ECO:0000256" key="2">
    <source>
        <dbReference type="RuleBase" id="RU362080"/>
    </source>
</evidence>
<comment type="caution">
    <text evidence="3">The sequence shown here is derived from an EMBL/GenBank/DDBJ whole genome shotgun (WGS) entry which is preliminary data.</text>
</comment>
<dbReference type="EMBL" id="VGLS01000148">
    <property type="protein sequence ID" value="MBM3223472.1"/>
    <property type="molecule type" value="Genomic_DNA"/>
</dbReference>
<organism evidence="3 4">
    <name type="scientific">Tectimicrobiota bacterium</name>
    <dbReference type="NCBI Taxonomy" id="2528274"/>
    <lineage>
        <taxon>Bacteria</taxon>
        <taxon>Pseudomonadati</taxon>
        <taxon>Nitrospinota/Tectimicrobiota group</taxon>
        <taxon>Candidatus Tectimicrobiota</taxon>
    </lineage>
</organism>
<accession>A0A937VYT3</accession>
<reference evidence="3" key="1">
    <citation type="submission" date="2019-03" db="EMBL/GenBank/DDBJ databases">
        <title>Lake Tanganyika Metagenome-Assembled Genomes (MAGs).</title>
        <authorList>
            <person name="Tran P."/>
        </authorList>
    </citation>
    <scope>NUCLEOTIDE SEQUENCE</scope>
    <source>
        <strain evidence="3">K_DeepCast_65m_m2_066</strain>
    </source>
</reference>
<dbReference type="Pfam" id="PF02604">
    <property type="entry name" value="PhdYeFM_antitox"/>
    <property type="match status" value="1"/>
</dbReference>
<proteinExistence type="inferred from homology"/>
<sequence length="42" mass="4627">MQALWPLQDAKNRFSELVEQALHDGPQVVTRHGKATVVVLSG</sequence>
<dbReference type="SUPFAM" id="SSF143120">
    <property type="entry name" value="YefM-like"/>
    <property type="match status" value="1"/>
</dbReference>
<evidence type="ECO:0000313" key="4">
    <source>
        <dbReference type="Proteomes" id="UP000712673"/>
    </source>
</evidence>
<evidence type="ECO:0000313" key="3">
    <source>
        <dbReference type="EMBL" id="MBM3223472.1"/>
    </source>
</evidence>
<dbReference type="Gene3D" id="3.40.1620.10">
    <property type="entry name" value="YefM-like domain"/>
    <property type="match status" value="1"/>
</dbReference>
<dbReference type="AlphaFoldDB" id="A0A937VYT3"/>
<evidence type="ECO:0000256" key="1">
    <source>
        <dbReference type="ARBA" id="ARBA00009981"/>
    </source>
</evidence>
<comment type="similarity">
    <text evidence="1 2">Belongs to the phD/YefM antitoxin family.</text>
</comment>
<protein>
    <recommendedName>
        <fullName evidence="2">Antitoxin</fullName>
    </recommendedName>
</protein>